<feature type="transmembrane region" description="Helical" evidence="1">
    <location>
        <begin position="76"/>
        <end position="95"/>
    </location>
</feature>
<keyword evidence="1" id="KW-1133">Transmembrane helix</keyword>
<feature type="transmembrane region" description="Helical" evidence="1">
    <location>
        <begin position="7"/>
        <end position="23"/>
    </location>
</feature>
<gene>
    <name evidence="2" type="ORF">ERS132416_00144</name>
</gene>
<evidence type="ECO:0000313" key="3">
    <source>
        <dbReference type="Proteomes" id="UP000073494"/>
    </source>
</evidence>
<evidence type="ECO:0000256" key="1">
    <source>
        <dbReference type="SAM" id="Phobius"/>
    </source>
</evidence>
<feature type="transmembrane region" description="Helical" evidence="1">
    <location>
        <begin position="43"/>
        <end position="64"/>
    </location>
</feature>
<evidence type="ECO:0000313" key="2">
    <source>
        <dbReference type="EMBL" id="CYU64298.1"/>
    </source>
</evidence>
<sequence length="96" mass="10756">MIIVVKWLIVLYLGLLPLSAWVYRKQLPNWLLVLYACPVLLSLLGWQTVLGFILGLLLACGVRVIGGRVLFGKNRLSHFLSHLLLSFILALALLAF</sequence>
<dbReference type="Proteomes" id="UP000073494">
    <property type="component" value="Unassembled WGS sequence"/>
</dbReference>
<keyword evidence="1" id="KW-0472">Membrane</keyword>
<organism evidence="2 3">
    <name type="scientific">Streptococcus suis</name>
    <dbReference type="NCBI Taxonomy" id="1307"/>
    <lineage>
        <taxon>Bacteria</taxon>
        <taxon>Bacillati</taxon>
        <taxon>Bacillota</taxon>
        <taxon>Bacilli</taxon>
        <taxon>Lactobacillales</taxon>
        <taxon>Streptococcaceae</taxon>
        <taxon>Streptococcus</taxon>
    </lineage>
</organism>
<accession>A0A0Z8ELF7</accession>
<dbReference type="EMBL" id="FIHD01000002">
    <property type="protein sequence ID" value="CYU64298.1"/>
    <property type="molecule type" value="Genomic_DNA"/>
</dbReference>
<protein>
    <submittedName>
        <fullName evidence="2">Uncharacterized protein</fullName>
    </submittedName>
</protein>
<name>A0A0Z8ELF7_STRSU</name>
<keyword evidence="1" id="KW-0812">Transmembrane</keyword>
<proteinExistence type="predicted"/>
<dbReference type="RefSeq" id="WP_044773382.1">
    <property type="nucleotide sequence ID" value="NZ_CEEO01000009.1"/>
</dbReference>
<reference evidence="2 3" key="1">
    <citation type="submission" date="2016-02" db="EMBL/GenBank/DDBJ databases">
        <authorList>
            <consortium name="Pathogen Informatics"/>
        </authorList>
    </citation>
    <scope>NUCLEOTIDE SEQUENCE [LARGE SCALE GENOMIC DNA]</scope>
    <source>
        <strain evidence="2 3">LSS54</strain>
    </source>
</reference>
<dbReference type="AlphaFoldDB" id="A0A0Z8ELF7"/>